<evidence type="ECO:0000313" key="3">
    <source>
        <dbReference type="Proteomes" id="UP000614216"/>
    </source>
</evidence>
<dbReference type="PANTHER" id="PTHR44103">
    <property type="entry name" value="PROPROTEIN CONVERTASE P"/>
    <property type="match status" value="1"/>
</dbReference>
<sequence length="906" mass="99613">MDNHLRILYRYTLAKYKKYQSRFSKSLKTGQYYEYSEKKQRQIVHRIDKLKQRLSSLKWQIKLGLASGTLAMSLSLSQANAQQLGPFVSNEPKNPLPSVQLNSFGNEHPAVVDIDDDGDLDVFVGSNYGTIAFLRNDGTASTPLFVQLYSTDNPANGIDIGDSATPAFADLDKDGDFDLIIGQSYQYPYFPNPNVRYYENTGSASKPVFSLPSNEHPMDNVFSDSYHSHPAFVDIDDDGDLDVFVGGSRNTNYSSYRETIKFWRNDGTLPIAQFTAEESSSNPISIVNPEFGGTLDRAAPALVDIDGDGDKDMFVGDANGNIRFFRNTGSNTSPAFPSEIIGTNNPFNGINLSSNASPEFADFDGDGDFDAIAGSGPYTRLHYFENIGSPTSPNFIERFSVSNPFEGLTLDFNASPAFADLDFDKDIDVIIGGKYADDTIQYFQNNNGVFTQVNTPANPIKESFESNLFKFSPALADLDNDGDADMLLGLEDRYTYPGTTFLHYYKNNNNNALELQPPLIADTTQNQTFSPTFGDVDLDGDFDLVLGSKEEGRLRYFENTGSITSPAFTERTGTENPFEGVFLITTPYRNFAKPELIDLDHDGDYDLVVGVGDNDYSGDFITEDGTLRYFMNEGGVFSEAKGTTNPFDGFDVGKDADPAFADLDEDGDLDAHVGNHYGEVRFFENQNQPPQISLGVTSQSYTEGDPPVVLAPSLIISDDTNDDIIGAQIAITGNYLTGTDSLAFTPQGAITGSFNPSSGILSLSGYGSITDYQAALRTVTFVNTGSEPGSAIRTIEISATDFDNTTPTPASMEVNVTPTEDPIPSKLTIYNAISPNNDGLNDWWEIFKISSPNKIELYNRWGDLVKTLNNYVSEENTLLDDLPSATYYYKIESPQGKYTGYLVIKK</sequence>
<keyword evidence="1" id="KW-0732">Signal</keyword>
<dbReference type="Gene3D" id="2.130.10.130">
    <property type="entry name" value="Integrin alpha, N-terminal"/>
    <property type="match status" value="2"/>
</dbReference>
<reference evidence="2" key="1">
    <citation type="submission" date="2021-01" db="EMBL/GenBank/DDBJ databases">
        <title>Fulvivirga kasyanovii gen. nov., sp nov., a novel member of the phylum Bacteroidetes isolated from seawater in a mussel farm.</title>
        <authorList>
            <person name="Zhao L.-H."/>
            <person name="Wang Z.-J."/>
        </authorList>
    </citation>
    <scope>NUCLEOTIDE SEQUENCE</scope>
    <source>
        <strain evidence="2">29W222</strain>
    </source>
</reference>
<comment type="caution">
    <text evidence="2">The sequence shown here is derived from an EMBL/GenBank/DDBJ whole genome shotgun (WGS) entry which is preliminary data.</text>
</comment>
<dbReference type="InterPro" id="IPR013517">
    <property type="entry name" value="FG-GAP"/>
</dbReference>
<dbReference type="PANTHER" id="PTHR44103:SF1">
    <property type="entry name" value="PROPROTEIN CONVERTASE P"/>
    <property type="match status" value="1"/>
</dbReference>
<dbReference type="Pfam" id="PF13585">
    <property type="entry name" value="CHU_C"/>
    <property type="match status" value="1"/>
</dbReference>
<name>A0A937G381_9BACT</name>
<proteinExistence type="predicted"/>
<dbReference type="AlphaFoldDB" id="A0A937G381"/>
<dbReference type="NCBIfam" id="TIGR04131">
    <property type="entry name" value="Bac_Flav_CTERM"/>
    <property type="match status" value="1"/>
</dbReference>
<accession>A0A937G381</accession>
<dbReference type="Proteomes" id="UP000614216">
    <property type="component" value="Unassembled WGS sequence"/>
</dbReference>
<keyword evidence="3" id="KW-1185">Reference proteome</keyword>
<dbReference type="EMBL" id="JAEUGD010000066">
    <property type="protein sequence ID" value="MBL6449213.1"/>
    <property type="molecule type" value="Genomic_DNA"/>
</dbReference>
<dbReference type="InterPro" id="IPR026341">
    <property type="entry name" value="T9SS_type_B"/>
</dbReference>
<evidence type="ECO:0000313" key="2">
    <source>
        <dbReference type="EMBL" id="MBL6449213.1"/>
    </source>
</evidence>
<protein>
    <submittedName>
        <fullName evidence="2">VCBS repeat-containing protein</fullName>
    </submittedName>
</protein>
<organism evidence="2 3">
    <name type="scientific">Fulvivirga marina</name>
    <dbReference type="NCBI Taxonomy" id="2494733"/>
    <lineage>
        <taxon>Bacteria</taxon>
        <taxon>Pseudomonadati</taxon>
        <taxon>Bacteroidota</taxon>
        <taxon>Cytophagia</taxon>
        <taxon>Cytophagales</taxon>
        <taxon>Fulvivirgaceae</taxon>
        <taxon>Fulvivirga</taxon>
    </lineage>
</organism>
<gene>
    <name evidence="2" type="ORF">JMN32_23085</name>
</gene>
<dbReference type="InterPro" id="IPR028994">
    <property type="entry name" value="Integrin_alpha_N"/>
</dbReference>
<evidence type="ECO:0000256" key="1">
    <source>
        <dbReference type="ARBA" id="ARBA00022729"/>
    </source>
</evidence>
<dbReference type="RefSeq" id="WP_202858747.1">
    <property type="nucleotide sequence ID" value="NZ_JAEUGD010000066.1"/>
</dbReference>
<dbReference type="Pfam" id="PF13517">
    <property type="entry name" value="FG-GAP_3"/>
    <property type="match status" value="3"/>
</dbReference>
<dbReference type="SUPFAM" id="SSF69318">
    <property type="entry name" value="Integrin alpha N-terminal domain"/>
    <property type="match status" value="2"/>
</dbReference>